<dbReference type="PANTHER" id="PTHR32432:SF3">
    <property type="entry name" value="ETHANOLAMINE UTILIZATION PROTEIN EUTJ"/>
    <property type="match status" value="1"/>
</dbReference>
<accession>A0A444PRY1</accession>
<dbReference type="InterPro" id="IPR043129">
    <property type="entry name" value="ATPase_NBD"/>
</dbReference>
<dbReference type="CDD" id="cd24049">
    <property type="entry name" value="ASKHA_NBD_PilM"/>
    <property type="match status" value="1"/>
</dbReference>
<dbReference type="PANTHER" id="PTHR32432">
    <property type="entry name" value="CELL DIVISION PROTEIN FTSA-RELATED"/>
    <property type="match status" value="1"/>
</dbReference>
<keyword evidence="3" id="KW-1185">Reference proteome</keyword>
<protein>
    <submittedName>
        <fullName evidence="2">Type IV pilus assembly protein PilM</fullName>
    </submittedName>
</protein>
<evidence type="ECO:0000259" key="1">
    <source>
        <dbReference type="SMART" id="SM00842"/>
    </source>
</evidence>
<comment type="caution">
    <text evidence="2">The sequence shown here is derived from an EMBL/GenBank/DDBJ whole genome shotgun (WGS) entry which is preliminary data.</text>
</comment>
<dbReference type="Gene3D" id="3.30.420.40">
    <property type="match status" value="2"/>
</dbReference>
<dbReference type="SMART" id="SM00842">
    <property type="entry name" value="FtsA"/>
    <property type="match status" value="1"/>
</dbReference>
<proteinExistence type="predicted"/>
<dbReference type="EMBL" id="RZNB01000004">
    <property type="protein sequence ID" value="RWZ50031.1"/>
    <property type="molecule type" value="Genomic_DNA"/>
</dbReference>
<dbReference type="SUPFAM" id="SSF53067">
    <property type="entry name" value="Actin-like ATPase domain"/>
    <property type="match status" value="2"/>
</dbReference>
<dbReference type="Proteomes" id="UP000288547">
    <property type="component" value="Unassembled WGS sequence"/>
</dbReference>
<dbReference type="OrthoDB" id="1926201at2"/>
<dbReference type="PIRSF" id="PIRSF019169">
    <property type="entry name" value="PilM"/>
    <property type="match status" value="1"/>
</dbReference>
<dbReference type="AlphaFoldDB" id="A0A444PRY1"/>
<reference evidence="2 3" key="1">
    <citation type="submission" date="2018-12" db="EMBL/GenBank/DDBJ databases">
        <authorList>
            <person name="Li F."/>
        </authorList>
    </citation>
    <scope>NUCLEOTIDE SEQUENCE [LARGE SCALE GENOMIC DNA]</scope>
    <source>
        <strain evidence="2 3">11W25H-1</strain>
    </source>
</reference>
<dbReference type="InterPro" id="IPR050696">
    <property type="entry name" value="FtsA/MreB"/>
</dbReference>
<evidence type="ECO:0000313" key="2">
    <source>
        <dbReference type="EMBL" id="RWZ50031.1"/>
    </source>
</evidence>
<name>A0A444PRY1_9MICO</name>
<dbReference type="RefSeq" id="WP_128495485.1">
    <property type="nucleotide sequence ID" value="NZ_RZNB01000004.1"/>
</dbReference>
<organism evidence="2 3">
    <name type="scientific">Labedella phragmitis</name>
    <dbReference type="NCBI Taxonomy" id="2498849"/>
    <lineage>
        <taxon>Bacteria</taxon>
        <taxon>Bacillati</taxon>
        <taxon>Actinomycetota</taxon>
        <taxon>Actinomycetes</taxon>
        <taxon>Micrococcales</taxon>
        <taxon>Microbacteriaceae</taxon>
        <taxon>Labedella</taxon>
    </lineage>
</organism>
<dbReference type="NCBIfam" id="TIGR01175">
    <property type="entry name" value="pilM"/>
    <property type="match status" value="1"/>
</dbReference>
<dbReference type="InterPro" id="IPR003494">
    <property type="entry name" value="SHS2_FtsA"/>
</dbReference>
<dbReference type="InterPro" id="IPR005883">
    <property type="entry name" value="PilM"/>
</dbReference>
<dbReference type="Pfam" id="PF11104">
    <property type="entry name" value="PilM_2"/>
    <property type="match status" value="1"/>
</dbReference>
<evidence type="ECO:0000313" key="3">
    <source>
        <dbReference type="Proteomes" id="UP000288547"/>
    </source>
</evidence>
<feature type="domain" description="SHS2" evidence="1">
    <location>
        <begin position="5"/>
        <end position="173"/>
    </location>
</feature>
<dbReference type="GO" id="GO:0051301">
    <property type="term" value="P:cell division"/>
    <property type="evidence" value="ECO:0007669"/>
    <property type="project" value="InterPro"/>
</dbReference>
<dbReference type="Gene3D" id="3.30.1490.300">
    <property type="match status" value="1"/>
</dbReference>
<sequence length="361" mass="38069">MASSVVGIDIGSVAIRAVELKDPDKARPTVLRFGEIPLPEGAVARGEVIEQRTVASSLKRLWSTAGFGSKEVVIGMGNQRVLARDLTLPRMSITRIRESLPYQVQDHLPVPVEEALLDFYPISEAMSDSGPVVNGLLIAAIKEAVLGNVRAVELAGLTTSGVDLVPFALSRLLLGTAASEGAGIVTEAVVEIGATATTVVISTRGVPQFLRIIPSGGEDVTEALKLRLELERGEAETLKRFVGLTTRVVDPWHVPAMNIINEVASDLLGSIRNTVAYFTHTRPDSILQRIQLCGGGSFLRGLPEALAELTRLPVAPVDVLAGLAIARGVDAKGLHARQAEFTVALGLAVGVQDAHAGRAAA</sequence>
<gene>
    <name evidence="2" type="primary">pilM</name>
    <name evidence="2" type="ORF">ELQ90_11850</name>
</gene>